<name>A0ABV2A8I8_9GAMM</name>
<evidence type="ECO:0000313" key="1">
    <source>
        <dbReference type="EMBL" id="MES0873568.1"/>
    </source>
</evidence>
<dbReference type="EMBL" id="JBEPIJ010000005">
    <property type="protein sequence ID" value="MES0873568.1"/>
    <property type="molecule type" value="Genomic_DNA"/>
</dbReference>
<keyword evidence="2" id="KW-1185">Reference proteome</keyword>
<dbReference type="Proteomes" id="UP001465331">
    <property type="component" value="Unassembled WGS sequence"/>
</dbReference>
<evidence type="ECO:0000313" key="2">
    <source>
        <dbReference type="Proteomes" id="UP001465331"/>
    </source>
</evidence>
<proteinExistence type="predicted"/>
<comment type="caution">
    <text evidence="1">The sequence shown here is derived from an EMBL/GenBank/DDBJ whole genome shotgun (WGS) entry which is preliminary data.</text>
</comment>
<accession>A0ABV2A8I8</accession>
<sequence>MTALSACFGGYDPSEPVTFAPGTAVPVELAVPHLDQVVGQRITLSGLPRAREGRCPGVQPLTRKDWMLTGEDGACVWVSGQTDNARLLDLRPGMSKERVAVTGRLLRTEHGVYVLQIAP</sequence>
<organism evidence="1 2">
    <name type="scientific">Sinimarinibacterium thermocellulolyticum</name>
    <dbReference type="NCBI Taxonomy" id="3170016"/>
    <lineage>
        <taxon>Bacteria</taxon>
        <taxon>Pseudomonadati</taxon>
        <taxon>Pseudomonadota</taxon>
        <taxon>Gammaproteobacteria</taxon>
        <taxon>Nevskiales</taxon>
        <taxon>Nevskiaceae</taxon>
        <taxon>Sinimarinibacterium</taxon>
    </lineage>
</organism>
<dbReference type="RefSeq" id="WP_352888327.1">
    <property type="nucleotide sequence ID" value="NZ_JBEPIJ010000005.1"/>
</dbReference>
<gene>
    <name evidence="1" type="ORF">ABSH63_06070</name>
</gene>
<reference evidence="1 2" key="1">
    <citation type="submission" date="2024-06" db="EMBL/GenBank/DDBJ databases">
        <authorList>
            <person name="Li Z."/>
            <person name="Jiang Y."/>
        </authorList>
    </citation>
    <scope>NUCLEOTIDE SEQUENCE [LARGE SCALE GENOMIC DNA]</scope>
    <source>
        <strain evidence="1 2">HSW-8</strain>
    </source>
</reference>
<protein>
    <submittedName>
        <fullName evidence="1">Uncharacterized protein</fullName>
    </submittedName>
</protein>